<keyword evidence="3 7" id="KW-0812">Transmembrane</keyword>
<dbReference type="InterPro" id="IPR043726">
    <property type="entry name" value="LiaI-LiaF-like_TM1"/>
</dbReference>
<sequence length="201" mass="22398">MEKKLYRDEQHKTVGGVCAGLAEYFNIDVSIVRVLFVLAVCLKGVGVLPYIILWIVLPKRPFNYINPNFKPGVTPGYNPNYGQPFGDVKLDYTVPPPFPGQPFAPVPTVKKTSNAGVIFGIILIVLGSLFLLDQIDFIPDFDFEKLWPVVLVAVGATLIFGAKKQPWEKPGWTAEKKEADFTEQPKTETSEEKQNDNTPNT</sequence>
<evidence type="ECO:0000313" key="12">
    <source>
        <dbReference type="Proteomes" id="UP000297248"/>
    </source>
</evidence>
<evidence type="ECO:0000256" key="2">
    <source>
        <dbReference type="ARBA" id="ARBA00022475"/>
    </source>
</evidence>
<feature type="domain" description="Phage shock protein PspC N-terminal" evidence="8">
    <location>
        <begin position="3"/>
        <end position="59"/>
    </location>
</feature>
<dbReference type="OrthoDB" id="5772680at2"/>
<name>A0A4Y8AH46_9SPHI</name>
<comment type="caution">
    <text evidence="11">The sequence shown here is derived from an EMBL/GenBank/DDBJ whole genome shotgun (WGS) entry which is preliminary data.</text>
</comment>
<feature type="transmembrane region" description="Helical" evidence="7">
    <location>
        <begin position="145"/>
        <end position="162"/>
    </location>
</feature>
<feature type="transmembrane region" description="Helical" evidence="7">
    <location>
        <begin position="34"/>
        <end position="57"/>
    </location>
</feature>
<keyword evidence="13" id="KW-1185">Reference proteome</keyword>
<feature type="transmembrane region" description="Helical" evidence="7">
    <location>
        <begin position="115"/>
        <end position="133"/>
    </location>
</feature>
<evidence type="ECO:0000256" key="4">
    <source>
        <dbReference type="ARBA" id="ARBA00022989"/>
    </source>
</evidence>
<dbReference type="RefSeq" id="WP_134335573.1">
    <property type="nucleotide sequence ID" value="NZ_BMCZ01000004.1"/>
</dbReference>
<dbReference type="EMBL" id="JACIEG010000002">
    <property type="protein sequence ID" value="MBB3968849.1"/>
    <property type="molecule type" value="Genomic_DNA"/>
</dbReference>
<evidence type="ECO:0000313" key="11">
    <source>
        <dbReference type="EMBL" id="TEW67521.1"/>
    </source>
</evidence>
<comment type="subcellular location">
    <subcellularLocation>
        <location evidence="1">Cell membrane</location>
        <topology evidence="1">Single-pass membrane protein</topology>
    </subcellularLocation>
</comment>
<dbReference type="Proteomes" id="UP000583101">
    <property type="component" value="Unassembled WGS sequence"/>
</dbReference>
<reference evidence="10 13" key="3">
    <citation type="submission" date="2020-08" db="EMBL/GenBank/DDBJ databases">
        <title>Genomic Encyclopedia of Type Strains, Phase IV (KMG-IV): sequencing the most valuable type-strain genomes for metagenomic binning, comparative biology and taxonomic classification.</title>
        <authorList>
            <person name="Goeker M."/>
        </authorList>
    </citation>
    <scope>NUCLEOTIDE SEQUENCE [LARGE SCALE GENOMIC DNA]</scope>
    <source>
        <strain evidence="10 13">DSM 100995</strain>
    </source>
</reference>
<protein>
    <submittedName>
        <fullName evidence="10">Phage shock protein PspC (Stress-responsive transcriptional regulator)</fullName>
    </submittedName>
    <submittedName>
        <fullName evidence="11">PspC domain-containing protein</fullName>
    </submittedName>
</protein>
<feature type="region of interest" description="Disordered" evidence="6">
    <location>
        <begin position="170"/>
        <end position="201"/>
    </location>
</feature>
<feature type="domain" description="LiaI-LiaF-like transmembrane region" evidence="9">
    <location>
        <begin position="117"/>
        <end position="158"/>
    </location>
</feature>
<dbReference type="InterPro" id="IPR052027">
    <property type="entry name" value="PspC"/>
</dbReference>
<gene>
    <name evidence="11" type="ORF">E2R65_05900</name>
    <name evidence="10" type="ORF">GGR35_001441</name>
</gene>
<accession>A0A4Y8AH46</accession>
<keyword evidence="5 7" id="KW-0472">Membrane</keyword>
<dbReference type="PANTHER" id="PTHR33885:SF3">
    <property type="entry name" value="PHAGE SHOCK PROTEIN C"/>
    <property type="match status" value="1"/>
</dbReference>
<evidence type="ECO:0000259" key="8">
    <source>
        <dbReference type="Pfam" id="PF04024"/>
    </source>
</evidence>
<organism evidence="11 12">
    <name type="scientific">Mucilaginibacter phyllosphaerae</name>
    <dbReference type="NCBI Taxonomy" id="1812349"/>
    <lineage>
        <taxon>Bacteria</taxon>
        <taxon>Pseudomonadati</taxon>
        <taxon>Bacteroidota</taxon>
        <taxon>Sphingobacteriia</taxon>
        <taxon>Sphingobacteriales</taxon>
        <taxon>Sphingobacteriaceae</taxon>
        <taxon>Mucilaginibacter</taxon>
    </lineage>
</organism>
<evidence type="ECO:0000259" key="9">
    <source>
        <dbReference type="Pfam" id="PF18917"/>
    </source>
</evidence>
<feature type="compositionally biased region" description="Basic and acidic residues" evidence="6">
    <location>
        <begin position="174"/>
        <end position="195"/>
    </location>
</feature>
<dbReference type="AlphaFoldDB" id="A0A4Y8AH46"/>
<evidence type="ECO:0000256" key="6">
    <source>
        <dbReference type="SAM" id="MobiDB-lite"/>
    </source>
</evidence>
<dbReference type="Pfam" id="PF04024">
    <property type="entry name" value="PspC"/>
    <property type="match status" value="1"/>
</dbReference>
<dbReference type="Pfam" id="PF18917">
    <property type="entry name" value="LiaI-LiaF-like_TM1"/>
    <property type="match status" value="1"/>
</dbReference>
<keyword evidence="2" id="KW-1003">Cell membrane</keyword>
<dbReference type="EMBL" id="SNQG01000002">
    <property type="protein sequence ID" value="TEW67521.1"/>
    <property type="molecule type" value="Genomic_DNA"/>
</dbReference>
<proteinExistence type="predicted"/>
<keyword evidence="4 7" id="KW-1133">Transmembrane helix</keyword>
<dbReference type="InterPro" id="IPR007168">
    <property type="entry name" value="Phageshock_PspC_N"/>
</dbReference>
<dbReference type="GO" id="GO:0005886">
    <property type="term" value="C:plasma membrane"/>
    <property type="evidence" value="ECO:0007669"/>
    <property type="project" value="UniProtKB-SubCell"/>
</dbReference>
<reference evidence="11" key="2">
    <citation type="submission" date="2019-03" db="EMBL/GenBank/DDBJ databases">
        <authorList>
            <person name="Yan Y.-Q."/>
            <person name="Du Z.-J."/>
        </authorList>
    </citation>
    <scope>NUCLEOTIDE SEQUENCE</scope>
    <source>
        <strain evidence="11">PP-F2FG21</strain>
    </source>
</reference>
<evidence type="ECO:0000256" key="1">
    <source>
        <dbReference type="ARBA" id="ARBA00004162"/>
    </source>
</evidence>
<dbReference type="Proteomes" id="UP000297248">
    <property type="component" value="Unassembled WGS sequence"/>
</dbReference>
<evidence type="ECO:0000313" key="10">
    <source>
        <dbReference type="EMBL" id="MBB3968849.1"/>
    </source>
</evidence>
<evidence type="ECO:0000256" key="5">
    <source>
        <dbReference type="ARBA" id="ARBA00023136"/>
    </source>
</evidence>
<evidence type="ECO:0000256" key="7">
    <source>
        <dbReference type="SAM" id="Phobius"/>
    </source>
</evidence>
<dbReference type="PANTHER" id="PTHR33885">
    <property type="entry name" value="PHAGE SHOCK PROTEIN C"/>
    <property type="match status" value="1"/>
</dbReference>
<reference evidence="11 12" key="1">
    <citation type="journal article" date="2016" name="Int. J. Syst. Evol. Microbiol.">
        <title>Proposal of Mucilaginibacter phyllosphaerae sp. nov. isolated from the phyllosphere of Galium album.</title>
        <authorList>
            <person name="Aydogan E.L."/>
            <person name="Busse H.J."/>
            <person name="Moser G."/>
            <person name="Muller C."/>
            <person name="Kampfer P."/>
            <person name="Glaeser S.P."/>
        </authorList>
    </citation>
    <scope>NUCLEOTIDE SEQUENCE [LARGE SCALE GENOMIC DNA]</scope>
    <source>
        <strain evidence="11 12">PP-F2FG21</strain>
    </source>
</reference>
<evidence type="ECO:0000256" key="3">
    <source>
        <dbReference type="ARBA" id="ARBA00022692"/>
    </source>
</evidence>
<evidence type="ECO:0000313" key="13">
    <source>
        <dbReference type="Proteomes" id="UP000583101"/>
    </source>
</evidence>